<dbReference type="STRING" id="263820.PTO0877"/>
<proteinExistence type="predicted"/>
<dbReference type="eggNOG" id="arCOG04007">
    <property type="taxonomic scope" value="Archaea"/>
</dbReference>
<protein>
    <submittedName>
        <fullName evidence="1">Uncharacterized protein</fullName>
    </submittedName>
</protein>
<dbReference type="EMBL" id="AE017261">
    <property type="protein sequence ID" value="AAT43462.1"/>
    <property type="molecule type" value="Genomic_DNA"/>
</dbReference>
<accession>A0A8G2FVJ4</accession>
<accession>Q6L0P0</accession>
<dbReference type="HOGENOM" id="CLU_2581607_0_0_2"/>
<dbReference type="InParanoid" id="Q6L0P0"/>
<evidence type="ECO:0000313" key="2">
    <source>
        <dbReference type="EMBL" id="SMD30229.1"/>
    </source>
</evidence>
<organism evidence="1 3">
    <name type="scientific">Picrophilus torridus (strain ATCC 700027 / DSM 9790 / JCM 10055 / NBRC 100828 / KAW 2/3)</name>
    <dbReference type="NCBI Taxonomy" id="1122961"/>
    <lineage>
        <taxon>Archaea</taxon>
        <taxon>Methanobacteriati</taxon>
        <taxon>Thermoplasmatota</taxon>
        <taxon>Thermoplasmata</taxon>
        <taxon>Thermoplasmatales</taxon>
        <taxon>Picrophilaceae</taxon>
        <taxon>Picrophilus</taxon>
    </lineage>
</organism>
<dbReference type="Proteomes" id="UP000000438">
    <property type="component" value="Chromosome"/>
</dbReference>
<reference evidence="1" key="2">
    <citation type="submission" date="2004-02" db="EMBL/GenBank/DDBJ databases">
        <authorList>
            <person name="Fuetterer O."/>
            <person name="Angelov A."/>
            <person name="Liesegang H."/>
            <person name="Gottschalk G."/>
            <person name="Schleper C."/>
            <person name="Schepers B."/>
            <person name="Dock C."/>
            <person name="Antranikian G."/>
            <person name="Liebl W."/>
        </authorList>
    </citation>
    <scope>NUCLEOTIDE SEQUENCE</scope>
    <source>
        <strain evidence="1">DSM 9790</strain>
    </source>
</reference>
<reference evidence="2 4" key="3">
    <citation type="submission" date="2017-04" db="EMBL/GenBank/DDBJ databases">
        <authorList>
            <person name="Varghese N."/>
            <person name="Submissions S."/>
        </authorList>
    </citation>
    <scope>NUCLEOTIDE SEQUENCE [LARGE SCALE GENOMIC DNA]</scope>
    <source>
        <strain evidence="2 4">DSM 9789</strain>
    </source>
</reference>
<keyword evidence="4" id="KW-1185">Reference proteome</keyword>
<evidence type="ECO:0000313" key="4">
    <source>
        <dbReference type="Proteomes" id="UP000192315"/>
    </source>
</evidence>
<dbReference type="Proteomes" id="UP000192315">
    <property type="component" value="Unassembled WGS sequence"/>
</dbReference>
<dbReference type="EMBL" id="FWYE01000001">
    <property type="protein sequence ID" value="SMD30229.1"/>
    <property type="molecule type" value="Genomic_DNA"/>
</dbReference>
<dbReference type="KEGG" id="pto:PTO0877"/>
<dbReference type="OrthoDB" id="55777at2157"/>
<dbReference type="RefSeq" id="WP_011177678.1">
    <property type="nucleotide sequence ID" value="NC_005877.1"/>
</dbReference>
<evidence type="ECO:0000313" key="1">
    <source>
        <dbReference type="EMBL" id="AAT43462.1"/>
    </source>
</evidence>
<evidence type="ECO:0000313" key="3">
    <source>
        <dbReference type="Proteomes" id="UP000000438"/>
    </source>
</evidence>
<gene>
    <name evidence="1" type="ordered locus">PTO0877</name>
    <name evidence="2" type="ORF">SAMN02745355_0095</name>
</gene>
<dbReference type="GeneID" id="2844028"/>
<reference evidence="1 3" key="1">
    <citation type="journal article" date="2004" name="Proc. Natl. Acad. Sci. U.S.A.">
        <title>Genome sequence of Picrophilus torridus and its implications for life around pH 0.</title>
        <authorList>
            <person name="Futterer O."/>
            <person name="Angelov A."/>
            <person name="Liesegang H."/>
            <person name="Gottschalk G."/>
            <person name="Schleper C."/>
            <person name="Schepers B."/>
            <person name="Dock C."/>
            <person name="Antranikian G."/>
            <person name="Liebl W."/>
        </authorList>
    </citation>
    <scope>NUCLEOTIDE SEQUENCE [LARGE SCALE GENOMIC DNA]</scope>
    <source>
        <strain evidence="3">ATCC 700027 / DSM 9790 / JCM 10055 / NBRC 100828</strain>
        <strain evidence="1">DSM 9790</strain>
    </source>
</reference>
<sequence>MRTEDQRNIMCGGAPESYLKAYFKGLYFDLDDDEEVEILFSKDKFSLGEEKFSEIAESTGLSLISYNVNDDVTVKLKK</sequence>
<dbReference type="AlphaFoldDB" id="Q6L0P0"/>
<name>Q6L0P0_PICTO</name>
<dbReference type="PaxDb" id="263820-PTO0877"/>